<accession>A0A382NY89</accession>
<name>A0A382NY89_9ZZZZ</name>
<protein>
    <submittedName>
        <fullName evidence="1">Uncharacterized protein</fullName>
    </submittedName>
</protein>
<dbReference type="EMBL" id="UINC01103232">
    <property type="protein sequence ID" value="SVC65458.1"/>
    <property type="molecule type" value="Genomic_DNA"/>
</dbReference>
<reference evidence="1" key="1">
    <citation type="submission" date="2018-05" db="EMBL/GenBank/DDBJ databases">
        <authorList>
            <person name="Lanie J.A."/>
            <person name="Ng W.-L."/>
            <person name="Kazmierczak K.M."/>
            <person name="Andrzejewski T.M."/>
            <person name="Davidsen T.M."/>
            <person name="Wayne K.J."/>
            <person name="Tettelin H."/>
            <person name="Glass J.I."/>
            <person name="Rusch D."/>
            <person name="Podicherti R."/>
            <person name="Tsui H.-C.T."/>
            <person name="Winkler M.E."/>
        </authorList>
    </citation>
    <scope>NUCLEOTIDE SEQUENCE</scope>
</reference>
<gene>
    <name evidence="1" type="ORF">METZ01_LOCUS318312</name>
</gene>
<sequence length="141" mass="15061">MQATVLIALLALSTGCHFSIESHGTRKTHKPGATAKIYTVVLEITDVSDSNNPVKIATPKITVLPGQEASMTIGELNNQFIEIEVVVNEGDQTISTIEFNIMKGDRHASGKITALVGQTAGLQTGDFEMKVLIEPQPSDGE</sequence>
<organism evidence="1">
    <name type="scientific">marine metagenome</name>
    <dbReference type="NCBI Taxonomy" id="408172"/>
    <lineage>
        <taxon>unclassified sequences</taxon>
        <taxon>metagenomes</taxon>
        <taxon>ecological metagenomes</taxon>
    </lineage>
</organism>
<evidence type="ECO:0000313" key="1">
    <source>
        <dbReference type="EMBL" id="SVC65458.1"/>
    </source>
</evidence>
<dbReference type="AlphaFoldDB" id="A0A382NY89"/>
<proteinExistence type="predicted"/>